<protein>
    <submittedName>
        <fullName evidence="1">Prolyl endopeptidase</fullName>
    </submittedName>
</protein>
<name>A0ABR5DNT0_RICPA</name>
<comment type="caution">
    <text evidence="1">The sequence shown here is derived from an EMBL/GenBank/DDBJ whole genome shotgun (WGS) entry which is preliminary data.</text>
</comment>
<proteinExistence type="predicted"/>
<evidence type="ECO:0000313" key="1">
    <source>
        <dbReference type="EMBL" id="KJW00395.1"/>
    </source>
</evidence>
<sequence length="49" mass="5424">MLEKNPNTKTYFLGSVDSGHGSGSDLKDSANYLINIYIFFANALKLKIN</sequence>
<keyword evidence="2" id="KW-1185">Reference proteome</keyword>
<dbReference type="Proteomes" id="UP000035491">
    <property type="component" value="Unassembled WGS sequence"/>
</dbReference>
<organism evidence="1 2">
    <name type="scientific">Rickettsia parkeri str. Tate's Hell</name>
    <dbReference type="NCBI Taxonomy" id="1359189"/>
    <lineage>
        <taxon>Bacteria</taxon>
        <taxon>Pseudomonadati</taxon>
        <taxon>Pseudomonadota</taxon>
        <taxon>Alphaproteobacteria</taxon>
        <taxon>Rickettsiales</taxon>
        <taxon>Rickettsiaceae</taxon>
        <taxon>Rickettsieae</taxon>
        <taxon>Rickettsia</taxon>
        <taxon>spotted fever group</taxon>
    </lineage>
</organism>
<evidence type="ECO:0000313" key="2">
    <source>
        <dbReference type="Proteomes" id="UP000035491"/>
    </source>
</evidence>
<accession>A0ABR5DNT0</accession>
<gene>
    <name evidence="1" type="ORF">RPATATE_1467</name>
</gene>
<reference evidence="1 2" key="1">
    <citation type="submission" date="2015-02" db="EMBL/GenBank/DDBJ databases">
        <title>Genome Sequencing of Rickettsiales.</title>
        <authorList>
            <person name="Daugherty S.C."/>
            <person name="Su Q."/>
            <person name="Abolude K."/>
            <person name="Beier-Sexton M."/>
            <person name="Carlyon J.A."/>
            <person name="Carter R."/>
            <person name="Day N.P."/>
            <person name="Dumler S.J."/>
            <person name="Dyachenko V."/>
            <person name="Godinez A."/>
            <person name="Kurtti T.J."/>
            <person name="Lichay M."/>
            <person name="Mullins K.E."/>
            <person name="Ott S."/>
            <person name="Pappas-Brown V."/>
            <person name="Paris D.H."/>
            <person name="Patel P."/>
            <person name="Richards A.L."/>
            <person name="Sadzewicz L."/>
            <person name="Sears K."/>
            <person name="Seidman D."/>
            <person name="Sengamalay N."/>
            <person name="Stenos J."/>
            <person name="Tallon L.J."/>
            <person name="Vincent G."/>
            <person name="Fraser C.M."/>
            <person name="Munderloh U."/>
            <person name="Dunning-Hotopp J.C."/>
        </authorList>
    </citation>
    <scope>NUCLEOTIDE SEQUENCE [LARGE SCALE GENOMIC DNA]</scope>
    <source>
        <strain evidence="1 2">Tate's Hell</strain>
    </source>
</reference>
<dbReference type="EMBL" id="LAOO01000001">
    <property type="protein sequence ID" value="KJW00395.1"/>
    <property type="molecule type" value="Genomic_DNA"/>
</dbReference>